<feature type="region of interest" description="Disordered" evidence="1">
    <location>
        <begin position="1"/>
        <end position="31"/>
    </location>
</feature>
<sequence>MSVTPAASTAFSFQPGFPPQSPSAYTNSSSNYPRFPASNGTIYNPAIHGPPQNPVQHMIYQQAVAKAARNGFSPTSGTDSNFFTRPSSSGGNYPPYSESNNSQFGWSANQSIKADPEQNYTSPYSASLESFSVGYNPYNNAVHAHPCSSPSQAAALSPAQLPTYNASRNCLVMAPDSTAGSLGAAGSIVSSDGDEANCKRIGATQDAKKGVKKRSLSNGSADRKYAPTLATGRRNLKNENVSPVLCSADDRLENAQFRYFSLLQRVVIKSMA</sequence>
<feature type="region of interest" description="Disordered" evidence="1">
    <location>
        <begin position="207"/>
        <end position="226"/>
    </location>
</feature>
<evidence type="ECO:0000256" key="1">
    <source>
        <dbReference type="SAM" id="MobiDB-lite"/>
    </source>
</evidence>
<accession>A0ABD2PS62</accession>
<feature type="compositionally biased region" description="Polar residues" evidence="1">
    <location>
        <begin position="1"/>
        <end position="10"/>
    </location>
</feature>
<dbReference type="AlphaFoldDB" id="A0ABD2PS62"/>
<reference evidence="2 3" key="1">
    <citation type="submission" date="2024-11" db="EMBL/GenBank/DDBJ databases">
        <title>Adaptive evolution of stress response genes in parasites aligns with host niche diversity.</title>
        <authorList>
            <person name="Hahn C."/>
            <person name="Resl P."/>
        </authorList>
    </citation>
    <scope>NUCLEOTIDE SEQUENCE [LARGE SCALE GENOMIC DNA]</scope>
    <source>
        <strain evidence="2">EGGRZ-B1_66</strain>
        <tissue evidence="2">Body</tissue>
    </source>
</reference>
<evidence type="ECO:0000313" key="3">
    <source>
        <dbReference type="Proteomes" id="UP001626550"/>
    </source>
</evidence>
<proteinExistence type="predicted"/>
<protein>
    <submittedName>
        <fullName evidence="2">Uncharacterized protein</fullName>
    </submittedName>
</protein>
<organism evidence="2 3">
    <name type="scientific">Cichlidogyrus casuarinus</name>
    <dbReference type="NCBI Taxonomy" id="1844966"/>
    <lineage>
        <taxon>Eukaryota</taxon>
        <taxon>Metazoa</taxon>
        <taxon>Spiralia</taxon>
        <taxon>Lophotrochozoa</taxon>
        <taxon>Platyhelminthes</taxon>
        <taxon>Monogenea</taxon>
        <taxon>Monopisthocotylea</taxon>
        <taxon>Dactylogyridea</taxon>
        <taxon>Ancyrocephalidae</taxon>
        <taxon>Cichlidogyrus</taxon>
    </lineage>
</organism>
<comment type="caution">
    <text evidence="2">The sequence shown here is derived from an EMBL/GenBank/DDBJ whole genome shotgun (WGS) entry which is preliminary data.</text>
</comment>
<evidence type="ECO:0000313" key="2">
    <source>
        <dbReference type="EMBL" id="KAL3309873.1"/>
    </source>
</evidence>
<keyword evidence="3" id="KW-1185">Reference proteome</keyword>
<gene>
    <name evidence="2" type="ORF">Ciccas_011572</name>
</gene>
<name>A0ABD2PS62_9PLAT</name>
<dbReference type="Proteomes" id="UP001626550">
    <property type="component" value="Unassembled WGS sequence"/>
</dbReference>
<dbReference type="EMBL" id="JBJKFK010003470">
    <property type="protein sequence ID" value="KAL3309873.1"/>
    <property type="molecule type" value="Genomic_DNA"/>
</dbReference>
<feature type="region of interest" description="Disordered" evidence="1">
    <location>
        <begin position="70"/>
        <end position="102"/>
    </location>
</feature>
<feature type="compositionally biased region" description="Polar residues" evidence="1">
    <location>
        <begin position="72"/>
        <end position="85"/>
    </location>
</feature>
<feature type="compositionally biased region" description="Low complexity" evidence="1">
    <location>
        <begin position="86"/>
        <end position="99"/>
    </location>
</feature>